<keyword evidence="8" id="KW-0479">Metal-binding</keyword>
<dbReference type="PANTHER" id="PTHR30455">
    <property type="entry name" value="TRANSCRIPTIONAL REPRESSOR NRDR"/>
    <property type="match status" value="1"/>
</dbReference>
<gene>
    <name evidence="8" type="primary">nrdR</name>
    <name evidence="10" type="ORF">CDEE_0030</name>
</gene>
<evidence type="ECO:0000256" key="5">
    <source>
        <dbReference type="ARBA" id="ARBA00023015"/>
    </source>
</evidence>
<evidence type="ECO:0000256" key="2">
    <source>
        <dbReference type="ARBA" id="ARBA00022741"/>
    </source>
</evidence>
<sequence length="148" mass="17528">MRCPFCCHCETQVMDSRVSDDKDSIRRRRRCLLCDKRFTTYEKVELFFPTVIKKNGSRCDYDVSKLRRSIFIALRKRSVNSDDLEKSVFNIEKLILASGMRDVTTEYIGELVMQELKILDKVAYIRFSSVYKSFKNIDEFIKLIQEVI</sequence>
<keyword evidence="6 8" id="KW-0238">DNA-binding</keyword>
<dbReference type="GO" id="GO:0045892">
    <property type="term" value="P:negative regulation of DNA-templated transcription"/>
    <property type="evidence" value="ECO:0007669"/>
    <property type="project" value="UniProtKB-UniRule"/>
</dbReference>
<feature type="zinc finger region" evidence="8">
    <location>
        <begin position="3"/>
        <end position="34"/>
    </location>
</feature>
<evidence type="ECO:0000256" key="8">
    <source>
        <dbReference type="HAMAP-Rule" id="MF_00440"/>
    </source>
</evidence>
<keyword evidence="1 8" id="KW-0678">Repressor</keyword>
<reference evidence="10 11" key="1">
    <citation type="journal article" date="2013" name="Genome Biol. Evol.">
        <title>Genome evolution and phylogenomic analysis of candidatus kinetoplastibacterium, the betaproteobacterial endosymbionts of strigomonas and angomonas.</title>
        <authorList>
            <person name="Alves J.M."/>
            <person name="Serrano M.G."/>
            <person name="Maia da Silva F."/>
            <person name="Voegtly L.J."/>
            <person name="Matveyev A.V."/>
            <person name="Teixeira M.M."/>
            <person name="Camargo E.P."/>
            <person name="Buck G.A."/>
        </authorList>
    </citation>
    <scope>NUCLEOTIDE SEQUENCE [LARGE SCALE GENOMIC DNA]</scope>
    <source>
        <strain evidence="10 11">TCC036E</strain>
    </source>
</reference>
<evidence type="ECO:0000256" key="7">
    <source>
        <dbReference type="ARBA" id="ARBA00023163"/>
    </source>
</evidence>
<dbReference type="PATRIC" id="fig|1208918.3.peg.582"/>
<dbReference type="eggNOG" id="COG1327">
    <property type="taxonomic scope" value="Bacteria"/>
</dbReference>
<dbReference type="AlphaFoldDB" id="M1LQK7"/>
<dbReference type="EMBL" id="CP003804">
    <property type="protein sequence ID" value="AGF47882.1"/>
    <property type="molecule type" value="Genomic_DNA"/>
</dbReference>
<dbReference type="InterPro" id="IPR055173">
    <property type="entry name" value="NrdR-like_N"/>
</dbReference>
<dbReference type="NCBIfam" id="TIGR00244">
    <property type="entry name" value="transcriptional regulator NrdR"/>
    <property type="match status" value="1"/>
</dbReference>
<proteinExistence type="inferred from homology"/>
<dbReference type="Pfam" id="PF03477">
    <property type="entry name" value="ATP-cone"/>
    <property type="match status" value="1"/>
</dbReference>
<evidence type="ECO:0000259" key="9">
    <source>
        <dbReference type="PROSITE" id="PS51161"/>
    </source>
</evidence>
<evidence type="ECO:0000256" key="1">
    <source>
        <dbReference type="ARBA" id="ARBA00022491"/>
    </source>
</evidence>
<dbReference type="Pfam" id="PF22811">
    <property type="entry name" value="Zn_ribbon_NrdR"/>
    <property type="match status" value="1"/>
</dbReference>
<keyword evidence="7 8" id="KW-0804">Transcription</keyword>
<protein>
    <recommendedName>
        <fullName evidence="8">Transcriptional repressor NrdR</fullName>
    </recommendedName>
</protein>
<dbReference type="HOGENOM" id="CLU_108412_0_1_4"/>
<dbReference type="KEGG" id="kct:CDEE_0030"/>
<comment type="cofactor">
    <cofactor evidence="8">
        <name>Zn(2+)</name>
        <dbReference type="ChEBI" id="CHEBI:29105"/>
    </cofactor>
    <text evidence="8">Binds 1 zinc ion.</text>
</comment>
<evidence type="ECO:0000313" key="10">
    <source>
        <dbReference type="EMBL" id="AGF47882.1"/>
    </source>
</evidence>
<organism evidence="10 11">
    <name type="scientific">Candidatus Kinetoplastidibacterium crithidiae TCC036E</name>
    <dbReference type="NCBI Taxonomy" id="1208918"/>
    <lineage>
        <taxon>Bacteria</taxon>
        <taxon>Pseudomonadati</taxon>
        <taxon>Pseudomonadota</taxon>
        <taxon>Betaproteobacteria</taxon>
        <taxon>Candidatus Kinetoplastidibacterium</taxon>
    </lineage>
</organism>
<dbReference type="PANTHER" id="PTHR30455:SF2">
    <property type="entry name" value="TRANSCRIPTIONAL REPRESSOR NRDR"/>
    <property type="match status" value="1"/>
</dbReference>
<dbReference type="GO" id="GO:0005524">
    <property type="term" value="F:ATP binding"/>
    <property type="evidence" value="ECO:0007669"/>
    <property type="project" value="UniProtKB-UniRule"/>
</dbReference>
<keyword evidence="11" id="KW-1185">Reference proteome</keyword>
<keyword evidence="2 8" id="KW-0547">Nucleotide-binding</keyword>
<dbReference type="HAMAP" id="MF_00440">
    <property type="entry name" value="NrdR"/>
    <property type="match status" value="1"/>
</dbReference>
<keyword evidence="3 8" id="KW-0863">Zinc-finger</keyword>
<dbReference type="InterPro" id="IPR003796">
    <property type="entry name" value="RNR_NrdR-like"/>
</dbReference>
<evidence type="ECO:0000256" key="3">
    <source>
        <dbReference type="ARBA" id="ARBA00022771"/>
    </source>
</evidence>
<feature type="domain" description="ATP-cone" evidence="9">
    <location>
        <begin position="49"/>
        <end position="139"/>
    </location>
</feature>
<dbReference type="PROSITE" id="PS51161">
    <property type="entry name" value="ATP_CONE"/>
    <property type="match status" value="1"/>
</dbReference>
<dbReference type="InterPro" id="IPR005144">
    <property type="entry name" value="ATP-cone_dom"/>
</dbReference>
<evidence type="ECO:0000256" key="6">
    <source>
        <dbReference type="ARBA" id="ARBA00023125"/>
    </source>
</evidence>
<evidence type="ECO:0000313" key="11">
    <source>
        <dbReference type="Proteomes" id="UP000011686"/>
    </source>
</evidence>
<name>M1LQK7_9PROT</name>
<dbReference type="GO" id="GO:0008270">
    <property type="term" value="F:zinc ion binding"/>
    <property type="evidence" value="ECO:0007669"/>
    <property type="project" value="UniProtKB-UniRule"/>
</dbReference>
<keyword evidence="8" id="KW-0862">Zinc</keyword>
<keyword evidence="5 8" id="KW-0805">Transcription regulation</keyword>
<dbReference type="RefSeq" id="WP_015238700.1">
    <property type="nucleotide sequence ID" value="NC_020283.1"/>
</dbReference>
<dbReference type="GO" id="GO:0003677">
    <property type="term" value="F:DNA binding"/>
    <property type="evidence" value="ECO:0007669"/>
    <property type="project" value="UniProtKB-KW"/>
</dbReference>
<comment type="function">
    <text evidence="8">Negatively regulates transcription of bacterial ribonucleotide reductase nrd genes and operons by binding to NrdR-boxes.</text>
</comment>
<evidence type="ECO:0000256" key="4">
    <source>
        <dbReference type="ARBA" id="ARBA00022840"/>
    </source>
</evidence>
<dbReference type="STRING" id="1208918.CDEE_0030"/>
<dbReference type="Proteomes" id="UP000011686">
    <property type="component" value="Chromosome"/>
</dbReference>
<comment type="similarity">
    <text evidence="8">Belongs to the NrdR family.</text>
</comment>
<keyword evidence="4 8" id="KW-0067">ATP-binding</keyword>
<accession>M1LQK7</accession>